<gene>
    <name evidence="2" type="ORF">RPR59_03700</name>
</gene>
<dbReference type="InterPro" id="IPR010127">
    <property type="entry name" value="Phasin_subfam-1"/>
</dbReference>
<dbReference type="EMBL" id="CP135076">
    <property type="protein sequence ID" value="WNO54373.1"/>
    <property type="molecule type" value="Genomic_DNA"/>
</dbReference>
<reference evidence="2 3" key="1">
    <citation type="submission" date="2023-09" db="EMBL/GenBank/DDBJ databases">
        <authorList>
            <person name="Rey-Velasco X."/>
        </authorList>
    </citation>
    <scope>NUCLEOTIDE SEQUENCE [LARGE SCALE GENOMIC DNA]</scope>
    <source>
        <strain evidence="2 3">W311</strain>
    </source>
</reference>
<dbReference type="Proteomes" id="UP001302249">
    <property type="component" value="Chromosome"/>
</dbReference>
<feature type="domain" description="Phasin" evidence="1">
    <location>
        <begin position="35"/>
        <end position="134"/>
    </location>
</feature>
<evidence type="ECO:0000313" key="3">
    <source>
        <dbReference type="Proteomes" id="UP001302249"/>
    </source>
</evidence>
<dbReference type="NCBIfam" id="TIGR01841">
    <property type="entry name" value="phasin"/>
    <property type="match status" value="1"/>
</dbReference>
<sequence length="145" mass="15624">MASTAEKTMDKSQAMFADMNDRTKAAMEKSSKMVEEMNDFAKGNVEAMAESGRITAKGLESFGRDAAEYSRKSFETMTAAMKEMASAKSPTDFFKLQSDYVRSAFDSAVAEASKQSEAMLKLAGEASQPLSNRVAVAADKAKTVA</sequence>
<dbReference type="InterPro" id="IPR018968">
    <property type="entry name" value="Phasin"/>
</dbReference>
<evidence type="ECO:0000313" key="2">
    <source>
        <dbReference type="EMBL" id="WNO54373.1"/>
    </source>
</evidence>
<protein>
    <submittedName>
        <fullName evidence="2">Phasin family protein</fullName>
    </submittedName>
</protein>
<dbReference type="RefSeq" id="WP_313916784.1">
    <property type="nucleotide sequence ID" value="NZ_CP135076.1"/>
</dbReference>
<proteinExistence type="predicted"/>
<dbReference type="Pfam" id="PF09361">
    <property type="entry name" value="Phasin_2"/>
    <property type="match status" value="1"/>
</dbReference>
<accession>A0ABZ0BAJ4</accession>
<keyword evidence="3" id="KW-1185">Reference proteome</keyword>
<evidence type="ECO:0000259" key="1">
    <source>
        <dbReference type="Pfam" id="PF09361"/>
    </source>
</evidence>
<name>A0ABZ0BAJ4_9SPHN</name>
<organism evidence="2 3">
    <name type="scientific">Stakelama saccharophila</name>
    <dbReference type="NCBI Taxonomy" id="3075605"/>
    <lineage>
        <taxon>Bacteria</taxon>
        <taxon>Pseudomonadati</taxon>
        <taxon>Pseudomonadota</taxon>
        <taxon>Alphaproteobacteria</taxon>
        <taxon>Sphingomonadales</taxon>
        <taxon>Sphingomonadaceae</taxon>
        <taxon>Stakelama</taxon>
    </lineage>
</organism>